<dbReference type="PANTHER" id="PTHR47683">
    <property type="entry name" value="PSEUDOURIDINE SYNTHASE FAMILY PROTEIN-RELATED"/>
    <property type="match status" value="1"/>
</dbReference>
<dbReference type="PANTHER" id="PTHR47683:SF4">
    <property type="entry name" value="PSEUDOURIDINE SYNTHASE"/>
    <property type="match status" value="1"/>
</dbReference>
<keyword evidence="1" id="KW-0694">RNA-binding</keyword>
<dbReference type="PROSITE" id="PS50889">
    <property type="entry name" value="S4"/>
    <property type="match status" value="1"/>
</dbReference>
<dbReference type="EC" id="5.4.99.19" evidence="4"/>
<sequence length="131" mass="14685">MTDYRLDRLLAQAAQMTRTQARGAIFLGRVTVDGKPCNRPEQKVSQEAVLTLDGGPLCWQKYVYLMLHKPQGVVSAARDAHDVTVADLVKAEYPRRTLFPAGRLDKDSTGFVLLTDDGHWRKIYLPCAAIR</sequence>
<dbReference type="GO" id="GO:0003723">
    <property type="term" value="F:RNA binding"/>
    <property type="evidence" value="ECO:0007669"/>
    <property type="project" value="UniProtKB-KW"/>
</dbReference>
<dbReference type="InterPro" id="IPR050343">
    <property type="entry name" value="RsuA_PseudoU_synthase"/>
</dbReference>
<dbReference type="Pfam" id="PF00849">
    <property type="entry name" value="PseudoU_synth_2"/>
    <property type="match status" value="1"/>
</dbReference>
<dbReference type="AlphaFoldDB" id="A0A644ZVP8"/>
<proteinExistence type="predicted"/>
<dbReference type="InterPro" id="IPR018496">
    <property type="entry name" value="PsdUridine_synth_RsuA/RluB_CS"/>
</dbReference>
<evidence type="ECO:0000313" key="4">
    <source>
        <dbReference type="EMBL" id="MPM45005.1"/>
    </source>
</evidence>
<organism evidence="4">
    <name type="scientific">bioreactor metagenome</name>
    <dbReference type="NCBI Taxonomy" id="1076179"/>
    <lineage>
        <taxon>unclassified sequences</taxon>
        <taxon>metagenomes</taxon>
        <taxon>ecological metagenomes</taxon>
    </lineage>
</organism>
<dbReference type="GO" id="GO:0001522">
    <property type="term" value="P:pseudouridine synthesis"/>
    <property type="evidence" value="ECO:0007669"/>
    <property type="project" value="InterPro"/>
</dbReference>
<dbReference type="InterPro" id="IPR002942">
    <property type="entry name" value="S4_RNA-bd"/>
</dbReference>
<dbReference type="InterPro" id="IPR006145">
    <property type="entry name" value="PsdUridine_synth_RsuA/RluA"/>
</dbReference>
<evidence type="ECO:0000256" key="1">
    <source>
        <dbReference type="ARBA" id="ARBA00022884"/>
    </source>
</evidence>
<dbReference type="Pfam" id="PF01479">
    <property type="entry name" value="S4"/>
    <property type="match status" value="1"/>
</dbReference>
<feature type="domain" description="RNA-binding S4" evidence="3">
    <location>
        <begin position="4"/>
        <end position="71"/>
    </location>
</feature>
<dbReference type="GO" id="GO:0160136">
    <property type="term" value="F:16S rRNA pseudouridine(516) synthase activity"/>
    <property type="evidence" value="ECO:0007669"/>
    <property type="project" value="UniProtKB-EC"/>
</dbReference>
<dbReference type="SMART" id="SM00363">
    <property type="entry name" value="S4"/>
    <property type="match status" value="1"/>
</dbReference>
<protein>
    <submittedName>
        <fullName evidence="4">Ribosomal small subunit pseudouridine synthase A</fullName>
        <ecNumber evidence="4">5.4.99.19</ecNumber>
    </submittedName>
</protein>
<name>A0A644ZVP8_9ZZZZ</name>
<dbReference type="Gene3D" id="3.10.290.10">
    <property type="entry name" value="RNA-binding S4 domain"/>
    <property type="match status" value="1"/>
</dbReference>
<dbReference type="SUPFAM" id="SSF55174">
    <property type="entry name" value="Alpha-L RNA-binding motif"/>
    <property type="match status" value="1"/>
</dbReference>
<keyword evidence="2 4" id="KW-0413">Isomerase</keyword>
<dbReference type="EMBL" id="VSSQ01010708">
    <property type="protein sequence ID" value="MPM45005.1"/>
    <property type="molecule type" value="Genomic_DNA"/>
</dbReference>
<reference evidence="4" key="1">
    <citation type="submission" date="2019-08" db="EMBL/GenBank/DDBJ databases">
        <authorList>
            <person name="Kucharzyk K."/>
            <person name="Murdoch R.W."/>
            <person name="Higgins S."/>
            <person name="Loffler F."/>
        </authorList>
    </citation>
    <scope>NUCLEOTIDE SEQUENCE</scope>
</reference>
<dbReference type="GO" id="GO:0006396">
    <property type="term" value="P:RNA processing"/>
    <property type="evidence" value="ECO:0007669"/>
    <property type="project" value="UniProtKB-ARBA"/>
</dbReference>
<gene>
    <name evidence="4" type="primary">rsuA_4</name>
    <name evidence="4" type="ORF">SDC9_91690</name>
</gene>
<dbReference type="CDD" id="cd00165">
    <property type="entry name" value="S4"/>
    <property type="match status" value="1"/>
</dbReference>
<dbReference type="PROSITE" id="PS01149">
    <property type="entry name" value="PSI_RSU"/>
    <property type="match status" value="1"/>
</dbReference>
<evidence type="ECO:0000256" key="2">
    <source>
        <dbReference type="ARBA" id="ARBA00023235"/>
    </source>
</evidence>
<comment type="caution">
    <text evidence="4">The sequence shown here is derived from an EMBL/GenBank/DDBJ whole genome shotgun (WGS) entry which is preliminary data.</text>
</comment>
<evidence type="ECO:0000259" key="3">
    <source>
        <dbReference type="SMART" id="SM00363"/>
    </source>
</evidence>
<dbReference type="InterPro" id="IPR020094">
    <property type="entry name" value="TruA/RsuA/RluB/E/F_N"/>
</dbReference>
<dbReference type="Gene3D" id="3.30.70.580">
    <property type="entry name" value="Pseudouridine synthase I, catalytic domain, N-terminal subdomain"/>
    <property type="match status" value="1"/>
</dbReference>
<accession>A0A644ZVP8</accession>
<dbReference type="InterPro" id="IPR036986">
    <property type="entry name" value="S4_RNA-bd_sf"/>
</dbReference>